<dbReference type="Pfam" id="PF13649">
    <property type="entry name" value="Methyltransf_25"/>
    <property type="match status" value="1"/>
</dbReference>
<dbReference type="PANTHER" id="PTHR43464">
    <property type="entry name" value="METHYLTRANSFERASE"/>
    <property type="match status" value="1"/>
</dbReference>
<dbReference type="RefSeq" id="WP_093330447.1">
    <property type="nucleotide sequence ID" value="NZ_FOXP01000001.1"/>
</dbReference>
<keyword evidence="3" id="KW-0949">S-adenosyl-L-methionine</keyword>
<name>A0A1I5PZD9_9SPHN</name>
<organism evidence="5 6">
    <name type="scientific">Sphingomonas rubra</name>
    <dbReference type="NCBI Taxonomy" id="634430"/>
    <lineage>
        <taxon>Bacteria</taxon>
        <taxon>Pseudomonadati</taxon>
        <taxon>Pseudomonadota</taxon>
        <taxon>Alphaproteobacteria</taxon>
        <taxon>Sphingomonadales</taxon>
        <taxon>Sphingomonadaceae</taxon>
        <taxon>Sphingomonas</taxon>
    </lineage>
</organism>
<dbReference type="Proteomes" id="UP000199586">
    <property type="component" value="Unassembled WGS sequence"/>
</dbReference>
<evidence type="ECO:0000313" key="6">
    <source>
        <dbReference type="Proteomes" id="UP000199586"/>
    </source>
</evidence>
<dbReference type="InterPro" id="IPR041698">
    <property type="entry name" value="Methyltransf_25"/>
</dbReference>
<dbReference type="Gene3D" id="3.40.50.150">
    <property type="entry name" value="Vaccinia Virus protein VP39"/>
    <property type="match status" value="1"/>
</dbReference>
<gene>
    <name evidence="5" type="ORF">SAMN04488241_101343</name>
</gene>
<reference evidence="6" key="1">
    <citation type="submission" date="2016-10" db="EMBL/GenBank/DDBJ databases">
        <authorList>
            <person name="Varghese N."/>
            <person name="Submissions S."/>
        </authorList>
    </citation>
    <scope>NUCLEOTIDE SEQUENCE [LARGE SCALE GENOMIC DNA]</scope>
    <source>
        <strain evidence="6">CGMCC 1.9113</strain>
    </source>
</reference>
<dbReference type="EMBL" id="FOXP01000001">
    <property type="protein sequence ID" value="SFP39307.1"/>
    <property type="molecule type" value="Genomic_DNA"/>
</dbReference>
<evidence type="ECO:0000256" key="3">
    <source>
        <dbReference type="ARBA" id="ARBA00022691"/>
    </source>
</evidence>
<accession>A0A1I5PZD9</accession>
<keyword evidence="6" id="KW-1185">Reference proteome</keyword>
<protein>
    <submittedName>
        <fullName evidence="5">Methyltransferase domain-containing protein</fullName>
    </submittedName>
</protein>
<keyword evidence="1 5" id="KW-0489">Methyltransferase</keyword>
<sequence>MTSIADWQTRVGDVWAAEWRRTDRSLADLSSHLDAAILAAAPSARATVLDIGCGAGATSAALAAARPDLSITGVDLSPALVEIAGDRVPTAAFHVGDAAGGVAGQGPFDLLVSRHGVMFFADPVAAFARLHAVAAPGARLVFSCFRGRTRNAFAGALVEELTGTRPPLSTAPGPFAFAEERHVASILAAAGWQDAASVATDFAYVAGEGADPVADAVSFLSRIGPLASIVAADPAAMRSRLTAALARYVTATRVVLPASAWIWRATKGPS</sequence>
<dbReference type="CDD" id="cd02440">
    <property type="entry name" value="AdoMet_MTases"/>
    <property type="match status" value="1"/>
</dbReference>
<proteinExistence type="predicted"/>
<feature type="domain" description="Methyltransferase" evidence="4">
    <location>
        <begin position="48"/>
        <end position="137"/>
    </location>
</feature>
<evidence type="ECO:0000259" key="4">
    <source>
        <dbReference type="Pfam" id="PF13649"/>
    </source>
</evidence>
<evidence type="ECO:0000256" key="1">
    <source>
        <dbReference type="ARBA" id="ARBA00022603"/>
    </source>
</evidence>
<evidence type="ECO:0000313" key="5">
    <source>
        <dbReference type="EMBL" id="SFP39307.1"/>
    </source>
</evidence>
<dbReference type="STRING" id="634430.SAMN04488241_101343"/>
<dbReference type="InterPro" id="IPR029063">
    <property type="entry name" value="SAM-dependent_MTases_sf"/>
</dbReference>
<dbReference type="GO" id="GO:0008168">
    <property type="term" value="F:methyltransferase activity"/>
    <property type="evidence" value="ECO:0007669"/>
    <property type="project" value="UniProtKB-KW"/>
</dbReference>
<dbReference type="PANTHER" id="PTHR43464:SF19">
    <property type="entry name" value="UBIQUINONE BIOSYNTHESIS O-METHYLTRANSFERASE, MITOCHONDRIAL"/>
    <property type="match status" value="1"/>
</dbReference>
<keyword evidence="2 5" id="KW-0808">Transferase</keyword>
<dbReference type="AlphaFoldDB" id="A0A1I5PZD9"/>
<dbReference type="OrthoDB" id="9777638at2"/>
<dbReference type="GO" id="GO:0032259">
    <property type="term" value="P:methylation"/>
    <property type="evidence" value="ECO:0007669"/>
    <property type="project" value="UniProtKB-KW"/>
</dbReference>
<evidence type="ECO:0000256" key="2">
    <source>
        <dbReference type="ARBA" id="ARBA00022679"/>
    </source>
</evidence>
<dbReference type="SUPFAM" id="SSF53335">
    <property type="entry name" value="S-adenosyl-L-methionine-dependent methyltransferases"/>
    <property type="match status" value="1"/>
</dbReference>